<keyword evidence="6 12" id="KW-0133">Cell shape</keyword>
<evidence type="ECO:0000256" key="6">
    <source>
        <dbReference type="ARBA" id="ARBA00022960"/>
    </source>
</evidence>
<evidence type="ECO:0000256" key="10">
    <source>
        <dbReference type="ARBA" id="ARBA00023306"/>
    </source>
</evidence>
<evidence type="ECO:0000256" key="11">
    <source>
        <dbReference type="ARBA" id="ARBA00023316"/>
    </source>
</evidence>
<dbReference type="GO" id="GO:0008360">
    <property type="term" value="P:regulation of cell shape"/>
    <property type="evidence" value="ECO:0007669"/>
    <property type="project" value="UniProtKB-KW"/>
</dbReference>
<feature type="transmembrane region" description="Helical" evidence="12">
    <location>
        <begin position="18"/>
        <end position="41"/>
    </location>
</feature>
<feature type="transmembrane region" description="Helical" evidence="12">
    <location>
        <begin position="344"/>
        <end position="364"/>
    </location>
</feature>
<keyword evidence="10 12" id="KW-0131">Cell cycle</keyword>
<dbReference type="HAMAP" id="MF_00038">
    <property type="entry name" value="MraY"/>
    <property type="match status" value="1"/>
</dbReference>
<dbReference type="GO" id="GO:0051301">
    <property type="term" value="P:cell division"/>
    <property type="evidence" value="ECO:0007669"/>
    <property type="project" value="UniProtKB-KW"/>
</dbReference>
<feature type="transmembrane region" description="Helical" evidence="12">
    <location>
        <begin position="169"/>
        <end position="188"/>
    </location>
</feature>
<keyword evidence="3 12" id="KW-0132">Cell division</keyword>
<feature type="binding site" evidence="14">
    <location>
        <position position="192"/>
    </location>
    <ligand>
        <name>Mg(2+)</name>
        <dbReference type="ChEBI" id="CHEBI:18420"/>
    </ligand>
</feature>
<keyword evidence="7 12" id="KW-0573">Peptidoglycan synthesis</keyword>
<dbReference type="Proteomes" id="UP000011686">
    <property type="component" value="Chromosome"/>
</dbReference>
<protein>
    <recommendedName>
        <fullName evidence="12 13">Phospho-N-acetylmuramoyl-pentapeptide-transferase</fullName>
        <ecNumber evidence="12 13">2.7.8.13</ecNumber>
    </recommendedName>
    <alternativeName>
        <fullName evidence="12">UDP-MurNAc-pentapeptide phosphotransferase</fullName>
    </alternativeName>
</protein>
<keyword evidence="16" id="KW-1185">Reference proteome</keyword>
<dbReference type="InterPro" id="IPR003524">
    <property type="entry name" value="PNAcMuramoyl-5peptid_Trfase"/>
</dbReference>
<dbReference type="KEGG" id="kct:CDEE_0897"/>
<dbReference type="Pfam" id="PF00953">
    <property type="entry name" value="Glycos_transf_4"/>
    <property type="match status" value="1"/>
</dbReference>
<feature type="binding site" evidence="14">
    <location>
        <position position="267"/>
    </location>
    <ligand>
        <name>Mg(2+)</name>
        <dbReference type="ChEBI" id="CHEBI:18420"/>
    </ligand>
</feature>
<evidence type="ECO:0000256" key="4">
    <source>
        <dbReference type="ARBA" id="ARBA00022679"/>
    </source>
</evidence>
<dbReference type="PATRIC" id="fig|1208918.3.peg.555"/>
<evidence type="ECO:0000313" key="16">
    <source>
        <dbReference type="Proteomes" id="UP000011686"/>
    </source>
</evidence>
<keyword evidence="12" id="KW-1003">Cell membrane</keyword>
<name>M1M6Z3_9PROT</name>
<dbReference type="PROSITE" id="PS01348">
    <property type="entry name" value="MRAY_2"/>
    <property type="match status" value="1"/>
</dbReference>
<keyword evidence="12 14" id="KW-0460">Magnesium</keyword>
<evidence type="ECO:0000256" key="12">
    <source>
        <dbReference type="HAMAP-Rule" id="MF_00038"/>
    </source>
</evidence>
<dbReference type="GO" id="GO:0008963">
    <property type="term" value="F:phospho-N-acetylmuramoyl-pentapeptide-transferase activity"/>
    <property type="evidence" value="ECO:0007669"/>
    <property type="project" value="UniProtKB-UniRule"/>
</dbReference>
<feature type="transmembrane region" description="Helical" evidence="12">
    <location>
        <begin position="93"/>
        <end position="118"/>
    </location>
</feature>
<evidence type="ECO:0000313" key="15">
    <source>
        <dbReference type="EMBL" id="AGF47855.1"/>
    </source>
</evidence>
<dbReference type="InterPro" id="IPR000715">
    <property type="entry name" value="Glycosyl_transferase_4"/>
</dbReference>
<reference evidence="15 16" key="1">
    <citation type="journal article" date="2013" name="Genome Biol. Evol.">
        <title>Genome evolution and phylogenomic analysis of candidatus kinetoplastibacterium, the betaproteobacterial endosymbionts of strigomonas and angomonas.</title>
        <authorList>
            <person name="Alves J.M."/>
            <person name="Serrano M.G."/>
            <person name="Maia da Silva F."/>
            <person name="Voegtly L.J."/>
            <person name="Matveyev A.V."/>
            <person name="Teixeira M.M."/>
            <person name="Camargo E.P."/>
            <person name="Buck G.A."/>
        </authorList>
    </citation>
    <scope>NUCLEOTIDE SEQUENCE [LARGE SCALE GENOMIC DNA]</scope>
    <source>
        <strain evidence="15 16">TCC036E</strain>
    </source>
</reference>
<keyword evidence="11 12" id="KW-0961">Cell wall biogenesis/degradation</keyword>
<dbReference type="PANTHER" id="PTHR22926">
    <property type="entry name" value="PHOSPHO-N-ACETYLMURAMOYL-PENTAPEPTIDE-TRANSFERASE"/>
    <property type="match status" value="1"/>
</dbReference>
<dbReference type="GO" id="GO:0046872">
    <property type="term" value="F:metal ion binding"/>
    <property type="evidence" value="ECO:0007669"/>
    <property type="project" value="UniProtKB-KW"/>
</dbReference>
<dbReference type="Pfam" id="PF10555">
    <property type="entry name" value="MraY_sig1"/>
    <property type="match status" value="1"/>
</dbReference>
<dbReference type="PROSITE" id="PS01347">
    <property type="entry name" value="MRAY_1"/>
    <property type="match status" value="1"/>
</dbReference>
<evidence type="ECO:0000256" key="9">
    <source>
        <dbReference type="ARBA" id="ARBA00023136"/>
    </source>
</evidence>
<dbReference type="HOGENOM" id="CLU_023982_0_0_4"/>
<dbReference type="GO" id="GO:0009252">
    <property type="term" value="P:peptidoglycan biosynthetic process"/>
    <property type="evidence" value="ECO:0007669"/>
    <property type="project" value="UniProtKB-UniRule"/>
</dbReference>
<evidence type="ECO:0000256" key="1">
    <source>
        <dbReference type="ARBA" id="ARBA00004141"/>
    </source>
</evidence>
<dbReference type="UniPathway" id="UPA00219"/>
<organism evidence="15 16">
    <name type="scientific">Candidatus Kinetoplastidibacterium crithidiae TCC036E</name>
    <dbReference type="NCBI Taxonomy" id="1208918"/>
    <lineage>
        <taxon>Bacteria</taxon>
        <taxon>Pseudomonadati</taxon>
        <taxon>Pseudomonadota</taxon>
        <taxon>Betaproteobacteria</taxon>
        <taxon>Candidatus Kinetoplastidibacterium</taxon>
    </lineage>
</organism>
<keyword evidence="8 12" id="KW-1133">Transmembrane helix</keyword>
<dbReference type="RefSeq" id="WP_015238303.1">
    <property type="nucleotide sequence ID" value="NC_020283.1"/>
</dbReference>
<evidence type="ECO:0000256" key="14">
    <source>
        <dbReference type="PIRSR" id="PIRSR600715-1"/>
    </source>
</evidence>
<feature type="transmembrane region" description="Helical" evidence="12">
    <location>
        <begin position="130"/>
        <end position="149"/>
    </location>
</feature>
<dbReference type="InterPro" id="IPR018480">
    <property type="entry name" value="PNAcMuramoyl-5peptid_Trfase_CS"/>
</dbReference>
<dbReference type="eggNOG" id="COG0472">
    <property type="taxonomic scope" value="Bacteria"/>
</dbReference>
<dbReference type="GO" id="GO:0005886">
    <property type="term" value="C:plasma membrane"/>
    <property type="evidence" value="ECO:0007669"/>
    <property type="project" value="UniProtKB-SubCell"/>
</dbReference>
<feature type="transmembrane region" description="Helical" evidence="12">
    <location>
        <begin position="200"/>
        <end position="219"/>
    </location>
</feature>
<keyword evidence="5 12" id="KW-0812">Transmembrane</keyword>
<dbReference type="PANTHER" id="PTHR22926:SF5">
    <property type="entry name" value="PHOSPHO-N-ACETYLMURAMOYL-PENTAPEPTIDE-TRANSFERASE HOMOLOG"/>
    <property type="match status" value="1"/>
</dbReference>
<dbReference type="AlphaFoldDB" id="M1M6Z3"/>
<feature type="transmembrane region" description="Helical" evidence="12">
    <location>
        <begin position="263"/>
        <end position="284"/>
    </location>
</feature>
<evidence type="ECO:0000256" key="2">
    <source>
        <dbReference type="ARBA" id="ARBA00005583"/>
    </source>
</evidence>
<dbReference type="CDD" id="cd06852">
    <property type="entry name" value="GT_MraY"/>
    <property type="match status" value="1"/>
</dbReference>
<dbReference type="GO" id="GO:0051992">
    <property type="term" value="F:UDP-N-acetylmuramoyl-L-alanyl-D-glutamyl-meso-2,6-diaminopimelyl-D-alanyl-D-alanine:undecaprenyl-phosphate transferase activity"/>
    <property type="evidence" value="ECO:0007669"/>
    <property type="project" value="RHEA"/>
</dbReference>
<keyword evidence="12 14" id="KW-0479">Metal-binding</keyword>
<dbReference type="NCBIfam" id="TIGR00445">
    <property type="entry name" value="mraY"/>
    <property type="match status" value="1"/>
</dbReference>
<comment type="cofactor">
    <cofactor evidence="12 14">
        <name>Mg(2+)</name>
        <dbReference type="ChEBI" id="CHEBI:18420"/>
    </cofactor>
</comment>
<comment type="function">
    <text evidence="12">Catalyzes the initial step of the lipid cycle reactions in the biosynthesis of the cell wall peptidoglycan: transfers peptidoglycan precursor phospho-MurNAc-pentapeptide from UDP-MurNAc-pentapeptide onto the lipid carrier undecaprenyl phosphate, yielding undecaprenyl-pyrophosphoryl-MurNAc-pentapeptide, known as lipid I.</text>
</comment>
<comment type="similarity">
    <text evidence="2 12">Belongs to the glycosyltransferase 4 family. MraY subfamily.</text>
</comment>
<dbReference type="EC" id="2.7.8.13" evidence="12 13"/>
<comment type="subcellular location">
    <subcellularLocation>
        <location evidence="12">Cell membrane</location>
        <topology evidence="12">Multi-pass membrane protein</topology>
    </subcellularLocation>
    <subcellularLocation>
        <location evidence="1">Membrane</location>
        <topology evidence="1">Multi-pass membrane protein</topology>
    </subcellularLocation>
</comment>
<evidence type="ECO:0000256" key="8">
    <source>
        <dbReference type="ARBA" id="ARBA00022989"/>
    </source>
</evidence>
<dbReference type="STRING" id="1208918.CDEE_0897"/>
<proteinExistence type="inferred from homology"/>
<evidence type="ECO:0000256" key="13">
    <source>
        <dbReference type="NCBIfam" id="TIGR00445"/>
    </source>
</evidence>
<evidence type="ECO:0000256" key="7">
    <source>
        <dbReference type="ARBA" id="ARBA00022984"/>
    </source>
</evidence>
<sequence length="365" mass="41101">MFYEFFKYLDCFQACENIIFRALGACFTSMFIGVSLFPYLIRKLQQLKIKQSIRIYGPKSHLVKEGIPTMGGLIILISIFISSFFWTDLNNKYIWTVSITMILFGTIGFFDDFIKVVYNNPEGISAKLKLLLQIVSAVIIAFVIVQITIDERSCFSYDLLLPFFKSFNWQIGVITFIFLTVFVIVGTSNAVNLTDGLDGLVSFPVILVSGALGIFAYIIGNETYSSTLLFPYVNSSNELLVLCAAIIGSELAFLWFNAHPATVFMGDVGSLSLGATLGVISIIVRQEITLVIMGGIFVVEAVSVMIQVFWFKYSKKRYGVGRRFFKMTPLHHHFEIAGWKETQVVVRFWIINIILVLISLSSLIL</sequence>
<keyword evidence="9 12" id="KW-0472">Membrane</keyword>
<accession>M1M6Z3</accession>
<keyword evidence="4 12" id="KW-0808">Transferase</keyword>
<comment type="catalytic activity">
    <reaction evidence="12">
        <text>UDP-N-acetyl-alpha-D-muramoyl-L-alanyl-gamma-D-glutamyl-meso-2,6-diaminopimeloyl-D-alanyl-D-alanine + di-trans,octa-cis-undecaprenyl phosphate = di-trans,octa-cis-undecaprenyl diphospho-N-acetyl-alpha-D-muramoyl-L-alanyl-D-glutamyl-meso-2,6-diaminopimeloyl-D-alanyl-D-alanine + UMP</text>
        <dbReference type="Rhea" id="RHEA:28386"/>
        <dbReference type="ChEBI" id="CHEBI:57865"/>
        <dbReference type="ChEBI" id="CHEBI:60392"/>
        <dbReference type="ChEBI" id="CHEBI:61386"/>
        <dbReference type="ChEBI" id="CHEBI:61387"/>
        <dbReference type="EC" id="2.7.8.13"/>
    </reaction>
</comment>
<comment type="pathway">
    <text evidence="12">Cell wall biogenesis; peptidoglycan biosynthesis.</text>
</comment>
<feature type="transmembrane region" description="Helical" evidence="12">
    <location>
        <begin position="239"/>
        <end position="256"/>
    </location>
</feature>
<gene>
    <name evidence="12" type="primary">mraY</name>
    <name evidence="15" type="ORF">CDEE_0897</name>
</gene>
<evidence type="ECO:0000256" key="5">
    <source>
        <dbReference type="ARBA" id="ARBA00022692"/>
    </source>
</evidence>
<dbReference type="GO" id="GO:0071555">
    <property type="term" value="P:cell wall organization"/>
    <property type="evidence" value="ECO:0007669"/>
    <property type="project" value="UniProtKB-KW"/>
</dbReference>
<dbReference type="EMBL" id="CP003804">
    <property type="protein sequence ID" value="AGF47855.1"/>
    <property type="molecule type" value="Genomic_DNA"/>
</dbReference>
<feature type="transmembrane region" description="Helical" evidence="12">
    <location>
        <begin position="62"/>
        <end position="87"/>
    </location>
</feature>
<evidence type="ECO:0000256" key="3">
    <source>
        <dbReference type="ARBA" id="ARBA00022618"/>
    </source>
</evidence>
<feature type="transmembrane region" description="Helical" evidence="12">
    <location>
        <begin position="290"/>
        <end position="313"/>
    </location>
</feature>